<dbReference type="AlphaFoldDB" id="A0A0E9WIH7"/>
<protein>
    <submittedName>
        <fullName evidence="1">Uncharacterized protein</fullName>
    </submittedName>
</protein>
<sequence>MATALLKHVAFRVFYPCLICSVVQLNSGSQDFVCS</sequence>
<accession>A0A0E9WIH7</accession>
<reference evidence="1" key="1">
    <citation type="submission" date="2014-11" db="EMBL/GenBank/DDBJ databases">
        <authorList>
            <person name="Amaro Gonzalez C."/>
        </authorList>
    </citation>
    <scope>NUCLEOTIDE SEQUENCE</scope>
</reference>
<evidence type="ECO:0000313" key="1">
    <source>
        <dbReference type="EMBL" id="JAH90101.1"/>
    </source>
</evidence>
<dbReference type="EMBL" id="GBXM01018476">
    <property type="protein sequence ID" value="JAH90101.1"/>
    <property type="molecule type" value="Transcribed_RNA"/>
</dbReference>
<proteinExistence type="predicted"/>
<reference evidence="1" key="2">
    <citation type="journal article" date="2015" name="Fish Shellfish Immunol.">
        <title>Early steps in the European eel (Anguilla anguilla)-Vibrio vulnificus interaction in the gills: Role of the RtxA13 toxin.</title>
        <authorList>
            <person name="Callol A."/>
            <person name="Pajuelo D."/>
            <person name="Ebbesson L."/>
            <person name="Teles M."/>
            <person name="MacKenzie S."/>
            <person name="Amaro C."/>
        </authorList>
    </citation>
    <scope>NUCLEOTIDE SEQUENCE</scope>
</reference>
<name>A0A0E9WIH7_ANGAN</name>
<organism evidence="1">
    <name type="scientific">Anguilla anguilla</name>
    <name type="common">European freshwater eel</name>
    <name type="synonym">Muraena anguilla</name>
    <dbReference type="NCBI Taxonomy" id="7936"/>
    <lineage>
        <taxon>Eukaryota</taxon>
        <taxon>Metazoa</taxon>
        <taxon>Chordata</taxon>
        <taxon>Craniata</taxon>
        <taxon>Vertebrata</taxon>
        <taxon>Euteleostomi</taxon>
        <taxon>Actinopterygii</taxon>
        <taxon>Neopterygii</taxon>
        <taxon>Teleostei</taxon>
        <taxon>Anguilliformes</taxon>
        <taxon>Anguillidae</taxon>
        <taxon>Anguilla</taxon>
    </lineage>
</organism>